<protein>
    <recommendedName>
        <fullName evidence="8">RING-type domain-containing protein</fullName>
    </recommendedName>
</protein>
<keyword evidence="10" id="KW-1185">Reference proteome</keyword>
<keyword evidence="7" id="KW-0862">Zinc</keyword>
<dbReference type="Pfam" id="PF26200">
    <property type="entry name" value="Rcat_RNF216"/>
    <property type="match status" value="1"/>
</dbReference>
<evidence type="ECO:0000313" key="10">
    <source>
        <dbReference type="Proteomes" id="UP000298030"/>
    </source>
</evidence>
<dbReference type="InterPro" id="IPR044066">
    <property type="entry name" value="TRIAD_supradom"/>
</dbReference>
<accession>A0A4Y7SR38</accession>
<dbReference type="Gene3D" id="1.20.120.1750">
    <property type="match status" value="1"/>
</dbReference>
<comment type="caution">
    <text evidence="9">The sequence shown here is derived from an EMBL/GenBank/DDBJ whole genome shotgun (WGS) entry which is preliminary data.</text>
</comment>
<evidence type="ECO:0000256" key="2">
    <source>
        <dbReference type="ARBA" id="ARBA00022679"/>
    </source>
</evidence>
<dbReference type="PROSITE" id="PS51873">
    <property type="entry name" value="TRIAD"/>
    <property type="match status" value="1"/>
</dbReference>
<gene>
    <name evidence="9" type="ORF">FA13DRAFT_1638836</name>
</gene>
<organism evidence="9 10">
    <name type="scientific">Coprinellus micaceus</name>
    <name type="common">Glistening ink-cap mushroom</name>
    <name type="synonym">Coprinus micaceus</name>
    <dbReference type="NCBI Taxonomy" id="71717"/>
    <lineage>
        <taxon>Eukaryota</taxon>
        <taxon>Fungi</taxon>
        <taxon>Dikarya</taxon>
        <taxon>Basidiomycota</taxon>
        <taxon>Agaricomycotina</taxon>
        <taxon>Agaricomycetes</taxon>
        <taxon>Agaricomycetidae</taxon>
        <taxon>Agaricales</taxon>
        <taxon>Agaricineae</taxon>
        <taxon>Psathyrellaceae</taxon>
        <taxon>Coprinellus</taxon>
    </lineage>
</organism>
<evidence type="ECO:0000256" key="7">
    <source>
        <dbReference type="ARBA" id="ARBA00022833"/>
    </source>
</evidence>
<keyword evidence="3" id="KW-0479">Metal-binding</keyword>
<evidence type="ECO:0000256" key="3">
    <source>
        <dbReference type="ARBA" id="ARBA00022723"/>
    </source>
</evidence>
<evidence type="ECO:0000259" key="8">
    <source>
        <dbReference type="PROSITE" id="PS51873"/>
    </source>
</evidence>
<reference evidence="9 10" key="1">
    <citation type="journal article" date="2019" name="Nat. Ecol. Evol.">
        <title>Megaphylogeny resolves global patterns of mushroom evolution.</title>
        <authorList>
            <person name="Varga T."/>
            <person name="Krizsan K."/>
            <person name="Foldi C."/>
            <person name="Dima B."/>
            <person name="Sanchez-Garcia M."/>
            <person name="Sanchez-Ramirez S."/>
            <person name="Szollosi G.J."/>
            <person name="Szarkandi J.G."/>
            <person name="Papp V."/>
            <person name="Albert L."/>
            <person name="Andreopoulos W."/>
            <person name="Angelini C."/>
            <person name="Antonin V."/>
            <person name="Barry K.W."/>
            <person name="Bougher N.L."/>
            <person name="Buchanan P."/>
            <person name="Buyck B."/>
            <person name="Bense V."/>
            <person name="Catcheside P."/>
            <person name="Chovatia M."/>
            <person name="Cooper J."/>
            <person name="Damon W."/>
            <person name="Desjardin D."/>
            <person name="Finy P."/>
            <person name="Geml J."/>
            <person name="Haridas S."/>
            <person name="Hughes K."/>
            <person name="Justo A."/>
            <person name="Karasinski D."/>
            <person name="Kautmanova I."/>
            <person name="Kiss B."/>
            <person name="Kocsube S."/>
            <person name="Kotiranta H."/>
            <person name="LaButti K.M."/>
            <person name="Lechner B.E."/>
            <person name="Liimatainen K."/>
            <person name="Lipzen A."/>
            <person name="Lukacs Z."/>
            <person name="Mihaltcheva S."/>
            <person name="Morgado L.N."/>
            <person name="Niskanen T."/>
            <person name="Noordeloos M.E."/>
            <person name="Ohm R.A."/>
            <person name="Ortiz-Santana B."/>
            <person name="Ovrebo C."/>
            <person name="Racz N."/>
            <person name="Riley R."/>
            <person name="Savchenko A."/>
            <person name="Shiryaev A."/>
            <person name="Soop K."/>
            <person name="Spirin V."/>
            <person name="Szebenyi C."/>
            <person name="Tomsovsky M."/>
            <person name="Tulloss R.E."/>
            <person name="Uehling J."/>
            <person name="Grigoriev I.V."/>
            <person name="Vagvolgyi C."/>
            <person name="Papp T."/>
            <person name="Martin F.M."/>
            <person name="Miettinen O."/>
            <person name="Hibbett D.S."/>
            <person name="Nagy L.G."/>
        </authorList>
    </citation>
    <scope>NUCLEOTIDE SEQUENCE [LARGE SCALE GENOMIC DNA]</scope>
    <source>
        <strain evidence="9 10">FP101781</strain>
    </source>
</reference>
<dbReference type="InterPro" id="IPR051628">
    <property type="entry name" value="LUBAC_E3_Ligases"/>
</dbReference>
<dbReference type="Gene3D" id="3.30.40.10">
    <property type="entry name" value="Zinc/RING finger domain, C3HC4 (zinc finger)"/>
    <property type="match status" value="1"/>
</dbReference>
<dbReference type="OrthoDB" id="10009520at2759"/>
<evidence type="ECO:0000256" key="1">
    <source>
        <dbReference type="ARBA" id="ARBA00004906"/>
    </source>
</evidence>
<dbReference type="InterPro" id="IPR013083">
    <property type="entry name" value="Znf_RING/FYVE/PHD"/>
</dbReference>
<keyword evidence="4" id="KW-0677">Repeat</keyword>
<keyword evidence="6" id="KW-0833">Ubl conjugation pathway</keyword>
<dbReference type="SUPFAM" id="SSF57850">
    <property type="entry name" value="RING/U-box"/>
    <property type="match status" value="1"/>
</dbReference>
<keyword evidence="5" id="KW-0863">Zinc-finger</keyword>
<evidence type="ECO:0000256" key="5">
    <source>
        <dbReference type="ARBA" id="ARBA00022771"/>
    </source>
</evidence>
<feature type="domain" description="RING-type" evidence="8">
    <location>
        <begin position="2"/>
        <end position="216"/>
    </location>
</feature>
<sequence>GSPIECSCCFETFSAIFMHFAYCPARHPFCRTCLRKYADTQLAAQNPDLKCMDMSGCELPFSVSELNAHLTKDQAKLRDRVHLRRDIREANIPNLASCPSCDWAAIIESCKTRYPVAQCWNAEGGCGIVFCRTCERKDHRPRTCEEEERRLAGREVVAEAMTNAVVRICPGCKSQFMKEAGCNLMTCPNCQTKSCYVCRKVVKNKYNHFRIVGASH</sequence>
<dbReference type="AlphaFoldDB" id="A0A4Y7SR38"/>
<dbReference type="EMBL" id="QPFP01000068">
    <property type="protein sequence ID" value="TEB24327.1"/>
    <property type="molecule type" value="Genomic_DNA"/>
</dbReference>
<evidence type="ECO:0000313" key="9">
    <source>
        <dbReference type="EMBL" id="TEB24327.1"/>
    </source>
</evidence>
<dbReference type="PANTHER" id="PTHR22770">
    <property type="entry name" value="UBIQUITIN CONJUGATING ENZYME 7 INTERACTING PROTEIN-RELATED"/>
    <property type="match status" value="1"/>
</dbReference>
<feature type="non-terminal residue" evidence="9">
    <location>
        <position position="1"/>
    </location>
</feature>
<comment type="pathway">
    <text evidence="1">Protein modification; protein ubiquitination.</text>
</comment>
<name>A0A4Y7SR38_COPMI</name>
<proteinExistence type="predicted"/>
<dbReference type="PANTHER" id="PTHR22770:SF47">
    <property type="entry name" value="E3 UBIQUITIN-PROTEIN LIGASE RNF216"/>
    <property type="match status" value="1"/>
</dbReference>
<evidence type="ECO:0000256" key="6">
    <source>
        <dbReference type="ARBA" id="ARBA00022786"/>
    </source>
</evidence>
<evidence type="ECO:0000256" key="4">
    <source>
        <dbReference type="ARBA" id="ARBA00022737"/>
    </source>
</evidence>
<dbReference type="GO" id="GO:0016740">
    <property type="term" value="F:transferase activity"/>
    <property type="evidence" value="ECO:0007669"/>
    <property type="project" value="UniProtKB-KW"/>
</dbReference>
<dbReference type="STRING" id="71717.A0A4Y7SR38"/>
<keyword evidence="2" id="KW-0808">Transferase</keyword>
<dbReference type="Proteomes" id="UP000298030">
    <property type="component" value="Unassembled WGS sequence"/>
</dbReference>
<dbReference type="GO" id="GO:0008270">
    <property type="term" value="F:zinc ion binding"/>
    <property type="evidence" value="ECO:0007669"/>
    <property type="project" value="UniProtKB-KW"/>
</dbReference>